<organism evidence="2 3">
    <name type="scientific">Araneus ventricosus</name>
    <name type="common">Orbweaver spider</name>
    <name type="synonym">Epeira ventricosa</name>
    <dbReference type="NCBI Taxonomy" id="182803"/>
    <lineage>
        <taxon>Eukaryota</taxon>
        <taxon>Metazoa</taxon>
        <taxon>Ecdysozoa</taxon>
        <taxon>Arthropoda</taxon>
        <taxon>Chelicerata</taxon>
        <taxon>Arachnida</taxon>
        <taxon>Araneae</taxon>
        <taxon>Araneomorphae</taxon>
        <taxon>Entelegynae</taxon>
        <taxon>Araneoidea</taxon>
        <taxon>Araneidae</taxon>
        <taxon>Araneus</taxon>
    </lineage>
</organism>
<evidence type="ECO:0000313" key="2">
    <source>
        <dbReference type="EMBL" id="GBN67461.1"/>
    </source>
</evidence>
<feature type="compositionally biased region" description="Basic and acidic residues" evidence="1">
    <location>
        <begin position="45"/>
        <end position="57"/>
    </location>
</feature>
<reference evidence="2 3" key="1">
    <citation type="journal article" date="2019" name="Sci. Rep.">
        <title>Orb-weaving spider Araneus ventricosus genome elucidates the spidroin gene catalogue.</title>
        <authorList>
            <person name="Kono N."/>
            <person name="Nakamura H."/>
            <person name="Ohtoshi R."/>
            <person name="Moran D.A.P."/>
            <person name="Shinohara A."/>
            <person name="Yoshida Y."/>
            <person name="Fujiwara M."/>
            <person name="Mori M."/>
            <person name="Tomita M."/>
            <person name="Arakawa K."/>
        </authorList>
    </citation>
    <scope>NUCLEOTIDE SEQUENCE [LARGE SCALE GENOMIC DNA]</scope>
</reference>
<dbReference type="EMBL" id="BGPR01014968">
    <property type="protein sequence ID" value="GBN67461.1"/>
    <property type="molecule type" value="Genomic_DNA"/>
</dbReference>
<comment type="caution">
    <text evidence="2">The sequence shown here is derived from an EMBL/GenBank/DDBJ whole genome shotgun (WGS) entry which is preliminary data.</text>
</comment>
<accession>A0A4Y2QVY3</accession>
<name>A0A4Y2QVY3_ARAVE</name>
<sequence>MEFLVHGKEKPIVNVEILSNLEQIIRNGGIQKSSKSKTQSADSNLRPRREGSVKTKDLPTLAPCVEGRNETRNPSHGGRRVWVAGIPRL</sequence>
<dbReference type="Proteomes" id="UP000499080">
    <property type="component" value="Unassembled WGS sequence"/>
</dbReference>
<evidence type="ECO:0000256" key="1">
    <source>
        <dbReference type="SAM" id="MobiDB-lite"/>
    </source>
</evidence>
<evidence type="ECO:0000313" key="3">
    <source>
        <dbReference type="Proteomes" id="UP000499080"/>
    </source>
</evidence>
<proteinExistence type="predicted"/>
<protein>
    <submittedName>
        <fullName evidence="2">Uncharacterized protein</fullName>
    </submittedName>
</protein>
<feature type="region of interest" description="Disordered" evidence="1">
    <location>
        <begin position="28"/>
        <end position="89"/>
    </location>
</feature>
<feature type="compositionally biased region" description="Polar residues" evidence="1">
    <location>
        <begin position="30"/>
        <end position="43"/>
    </location>
</feature>
<gene>
    <name evidence="2" type="ORF">AVEN_93675_1</name>
</gene>
<keyword evidence="3" id="KW-1185">Reference proteome</keyword>
<dbReference type="AlphaFoldDB" id="A0A4Y2QVY3"/>